<feature type="domain" description="Alanine racemase N-terminal" evidence="1">
    <location>
        <begin position="18"/>
        <end position="263"/>
    </location>
</feature>
<dbReference type="GeneID" id="301134952"/>
<organism evidence="2 3">
    <name type="scientific">Viridibacillus arvi</name>
    <dbReference type="NCBI Taxonomy" id="263475"/>
    <lineage>
        <taxon>Bacteria</taxon>
        <taxon>Bacillati</taxon>
        <taxon>Bacillota</taxon>
        <taxon>Bacilli</taxon>
        <taxon>Bacillales</taxon>
        <taxon>Caryophanaceae</taxon>
        <taxon>Viridibacillus</taxon>
    </lineage>
</organism>
<sequence>MSTFDRAFEHLECPFAWIDLDALDANIDFINQHTNGKNIRIATKSIRSKDLLTYIASKLQTFSGWMTFTAEETLYLLNEGFDHFLIGYPVLEPTSTRKLVTHVKDGKDITFMVDDVRQIQFLQDIASECDTSLHICIDINLSMKTPFIYFGTRRSSLHSLPLLTQFLSQVSRFSNIVVKGLMGYEAQIAGVIDKPLRKWQAPMIRFLKNNSKKKLAVFRKQAVNELLSRFSAIKIVNGGGSGSLQYTAAQEEVTEVTVGSAFFAPALFDHYHTLNLKPAAGFALRVTRNPAPNIVVCHGGGYIASGAIGKDKQPVPYDAQNYIFFDLEGAGEVQTPLHTQSGHQIKIGDKVYFRHAKAGELCERFLSLEAKRKDRYIDSFATYRGDGKCFL</sequence>
<proteinExistence type="predicted"/>
<dbReference type="STRING" id="263475.AMD00_02320"/>
<dbReference type="EMBL" id="LILB01000001">
    <property type="protein sequence ID" value="KOO51348.1"/>
    <property type="molecule type" value="Genomic_DNA"/>
</dbReference>
<gene>
    <name evidence="2" type="ORF">AMD00_02320</name>
</gene>
<accession>A0A0M0LKV8</accession>
<dbReference type="Pfam" id="PF01168">
    <property type="entry name" value="Ala_racemase_N"/>
    <property type="match status" value="1"/>
</dbReference>
<name>A0A0M0LKV8_9BACL</name>
<dbReference type="GO" id="GO:0008721">
    <property type="term" value="F:D-serine ammonia-lyase activity"/>
    <property type="evidence" value="ECO:0007669"/>
    <property type="project" value="TreeGrafter"/>
</dbReference>
<comment type="caution">
    <text evidence="2">The sequence shown here is derived from an EMBL/GenBank/DDBJ whole genome shotgun (WGS) entry which is preliminary data.</text>
</comment>
<dbReference type="SUPFAM" id="SSF51419">
    <property type="entry name" value="PLP-binding barrel"/>
    <property type="match status" value="1"/>
</dbReference>
<dbReference type="AlphaFoldDB" id="A0A0M0LKV8"/>
<dbReference type="GO" id="GO:0036088">
    <property type="term" value="P:D-serine catabolic process"/>
    <property type="evidence" value="ECO:0007669"/>
    <property type="project" value="TreeGrafter"/>
</dbReference>
<protein>
    <recommendedName>
        <fullName evidence="1">Alanine racemase N-terminal domain-containing protein</fullName>
    </recommendedName>
</protein>
<evidence type="ECO:0000313" key="3">
    <source>
        <dbReference type="Proteomes" id="UP000036867"/>
    </source>
</evidence>
<dbReference type="OrthoDB" id="2445260at2"/>
<dbReference type="Proteomes" id="UP000036867">
    <property type="component" value="Unassembled WGS sequence"/>
</dbReference>
<reference evidence="3" key="1">
    <citation type="submission" date="2015-08" db="EMBL/GenBank/DDBJ databases">
        <title>Fjat-10028 dsm 16317.</title>
        <authorList>
            <person name="Liu B."/>
            <person name="Wang J."/>
            <person name="Zhu Y."/>
            <person name="Liu G."/>
            <person name="Chen Q."/>
            <person name="Chen Z."/>
            <person name="Lan J."/>
            <person name="Che J."/>
            <person name="Ge C."/>
            <person name="Shi H."/>
            <person name="Pan Z."/>
            <person name="Liu X."/>
        </authorList>
    </citation>
    <scope>NUCLEOTIDE SEQUENCE [LARGE SCALE GENOMIC DNA]</scope>
    <source>
        <strain evidence="3">DSM 16317</strain>
    </source>
</reference>
<dbReference type="RefSeq" id="WP_053415484.1">
    <property type="nucleotide sequence ID" value="NZ_LILB01000001.1"/>
</dbReference>
<dbReference type="PANTHER" id="PTHR28004:SF2">
    <property type="entry name" value="D-SERINE DEHYDRATASE"/>
    <property type="match status" value="1"/>
</dbReference>
<dbReference type="Gene3D" id="3.20.20.10">
    <property type="entry name" value="Alanine racemase"/>
    <property type="match status" value="1"/>
</dbReference>
<dbReference type="PANTHER" id="PTHR28004">
    <property type="entry name" value="ZGC:162816-RELATED"/>
    <property type="match status" value="1"/>
</dbReference>
<keyword evidence="3" id="KW-1185">Reference proteome</keyword>
<evidence type="ECO:0000313" key="2">
    <source>
        <dbReference type="EMBL" id="KOO51348.1"/>
    </source>
</evidence>
<dbReference type="InterPro" id="IPR001608">
    <property type="entry name" value="Ala_racemase_N"/>
</dbReference>
<dbReference type="PATRIC" id="fig|263475.3.peg.797"/>
<evidence type="ECO:0000259" key="1">
    <source>
        <dbReference type="Pfam" id="PF01168"/>
    </source>
</evidence>
<dbReference type="InterPro" id="IPR051466">
    <property type="entry name" value="D-amino_acid_metab_enzyme"/>
</dbReference>
<dbReference type="InterPro" id="IPR029066">
    <property type="entry name" value="PLP-binding_barrel"/>
</dbReference>